<dbReference type="Proteomes" id="UP000325375">
    <property type="component" value="Unassembled WGS sequence"/>
</dbReference>
<organism evidence="1 2">
    <name type="scientific">Pseudomonas fluorescens</name>
    <dbReference type="NCBI Taxonomy" id="294"/>
    <lineage>
        <taxon>Bacteria</taxon>
        <taxon>Pseudomonadati</taxon>
        <taxon>Pseudomonadota</taxon>
        <taxon>Gammaproteobacteria</taxon>
        <taxon>Pseudomonadales</taxon>
        <taxon>Pseudomonadaceae</taxon>
        <taxon>Pseudomonas</taxon>
    </lineage>
</organism>
<evidence type="ECO:0000313" key="2">
    <source>
        <dbReference type="Proteomes" id="UP000325375"/>
    </source>
</evidence>
<sequence length="47" mass="5698">MDRRASLDLLENRIKSDLWLLVNNRPNEHTLFHKDLLPTIRWQNLSN</sequence>
<proteinExistence type="predicted"/>
<dbReference type="EMBL" id="CABVHX010000011">
    <property type="protein sequence ID" value="VVO04500.1"/>
    <property type="molecule type" value="Genomic_DNA"/>
</dbReference>
<dbReference type="AlphaFoldDB" id="A0A5E7CI22"/>
<reference evidence="1 2" key="1">
    <citation type="submission" date="2019-09" db="EMBL/GenBank/DDBJ databases">
        <authorList>
            <person name="Chandra G."/>
            <person name="Truman W A."/>
        </authorList>
    </citation>
    <scope>NUCLEOTIDE SEQUENCE [LARGE SCALE GENOMIC DNA]</scope>
    <source>
        <strain evidence="1">PS718</strain>
    </source>
</reference>
<gene>
    <name evidence="1" type="ORF">PS718_02934</name>
</gene>
<protein>
    <submittedName>
        <fullName evidence="1">Uncharacterized protein</fullName>
    </submittedName>
</protein>
<accession>A0A5E7CI22</accession>
<evidence type="ECO:0000313" key="1">
    <source>
        <dbReference type="EMBL" id="VVO04500.1"/>
    </source>
</evidence>
<name>A0A5E7CI22_PSEFL</name>